<dbReference type="PROSITE" id="PS50077">
    <property type="entry name" value="HEAT_REPEAT"/>
    <property type="match status" value="1"/>
</dbReference>
<dbReference type="Proteomes" id="UP000051952">
    <property type="component" value="Unassembled WGS sequence"/>
</dbReference>
<feature type="region of interest" description="Disordered" evidence="7">
    <location>
        <begin position="538"/>
        <end position="564"/>
    </location>
</feature>
<evidence type="ECO:0000256" key="5">
    <source>
        <dbReference type="ARBA" id="ARBA00025722"/>
    </source>
</evidence>
<dbReference type="Pfam" id="PF21041">
    <property type="entry name" value="XMAP215_CLASP_TOG"/>
    <property type="match status" value="1"/>
</dbReference>
<comment type="similarity">
    <text evidence="5">Belongs to the TOG/XMAP215 family.</text>
</comment>
<evidence type="ECO:0000256" key="6">
    <source>
        <dbReference type="PROSITE-ProRule" id="PRU00103"/>
    </source>
</evidence>
<dbReference type="EMBL" id="CYKH01002249">
    <property type="protein sequence ID" value="CUG94442.1"/>
    <property type="molecule type" value="Genomic_DNA"/>
</dbReference>
<dbReference type="InterPro" id="IPR016024">
    <property type="entry name" value="ARM-type_fold"/>
</dbReference>
<dbReference type="GO" id="GO:0007051">
    <property type="term" value="P:spindle organization"/>
    <property type="evidence" value="ECO:0007669"/>
    <property type="project" value="InterPro"/>
</dbReference>
<evidence type="ECO:0000256" key="3">
    <source>
        <dbReference type="ARBA" id="ARBA00022737"/>
    </source>
</evidence>
<dbReference type="InterPro" id="IPR021133">
    <property type="entry name" value="HEAT_type_2"/>
</dbReference>
<feature type="region of interest" description="Disordered" evidence="7">
    <location>
        <begin position="1"/>
        <end position="29"/>
    </location>
</feature>
<feature type="region of interest" description="Disordered" evidence="7">
    <location>
        <begin position="898"/>
        <end position="917"/>
    </location>
</feature>
<feature type="repeat" description="HEAT" evidence="6">
    <location>
        <begin position="1101"/>
        <end position="1138"/>
    </location>
</feature>
<dbReference type="GO" id="GO:0046785">
    <property type="term" value="P:microtubule polymerization"/>
    <property type="evidence" value="ECO:0007669"/>
    <property type="project" value="InterPro"/>
</dbReference>
<feature type="region of interest" description="Disordered" evidence="7">
    <location>
        <begin position="1482"/>
        <end position="1573"/>
    </location>
</feature>
<accession>A0A0S4JSE0</accession>
<dbReference type="GO" id="GO:0051010">
    <property type="term" value="F:microtubule plus-end binding"/>
    <property type="evidence" value="ECO:0007669"/>
    <property type="project" value="InterPro"/>
</dbReference>
<feature type="compositionally biased region" description="Low complexity" evidence="7">
    <location>
        <begin position="1482"/>
        <end position="1500"/>
    </location>
</feature>
<protein>
    <recommendedName>
        <fullName evidence="8">TOG domain-containing protein</fullName>
    </recommendedName>
</protein>
<gene>
    <name evidence="9" type="ORF">BSAL_48195</name>
</gene>
<evidence type="ECO:0000256" key="4">
    <source>
        <dbReference type="ARBA" id="ARBA00023212"/>
    </source>
</evidence>
<feature type="domain" description="TOG" evidence="8">
    <location>
        <begin position="24"/>
        <end position="254"/>
    </location>
</feature>
<evidence type="ECO:0000313" key="10">
    <source>
        <dbReference type="Proteomes" id="UP000051952"/>
    </source>
</evidence>
<keyword evidence="3" id="KW-0677">Repeat</keyword>
<sequence length="1678" mass="180738">MSQFDEMPAMSSGAAQPSPYPPGMSGPAEDEEAAVMSFDGLSVDQLLSHSHWKGRKQGLEVIAQNVLAHEGTFLTQCPKLAKEANATVQEQIFETAVQIVENGSLSEAQLKELANHLLKLTIEKGITGRPKAAQTAQRLLSSLTGQRVHEEVTTAIIASFSHKTPKNRQQSLAACAAIIREYGFQSMAPNVVLKAVSPLFSDANALVRKEVQNVFCQCYRYLGAKIQHYFGDLREVQVEEMKKSFGELEVGVAPEKTIRGFASAAAPSRGAGVKAMALDGDGTNDLEMDDETFATLEESVVLSKLPKTFYSVALDKTNKWQDRCAMVKDNLLPLLSVRRIKASDDYHELVKCLRELFIDPQAPLMLIAIQCLQLLCKGLRHSMGPYTRSLIAPIFDKLKDKKTSVLEHMYLTINTMIKSKCLSIDALQDEMEVVTVSKVPNQRSALIAWISGVLDIVELQPSSRLLRAHGMFNKMVNDDKLEVREAAIALLVKMNGLLADGTLQPLLKQLDSKHLMRVLGAGGNKDEDSMVGRLASSIHIADSPSGQSPMKKVARTEKSGPQGLVKSLSASTLTAAAQKRAATSSNPNSLSRSTPSITPTTTPGAAATTASHGDDPVALESGLPSKEDAAAKLHIALCGGDGDMMISFAMLDQLNAKEWKLRCDAVTALAQCIASHWTVERCTEVLDHLVVFLKSTAVWKDSLFQVVNAGILLLHDCTSRATIITMRCAYVILQAFTPRLTEPKSKAPARQLLSVVAEGATPKFVMKHMMTIVQAGKNPKLTQEVNEFFVTLLMEFDGTPVDAKGIVDYVKNFCFEQTQPAVKQSAVSLLGALRKRVGAKLDPFLADINPHLRASLDAEFAKSPIGASSSARCEEEPTQVRKLKASVALPLAKVAGAAAGRQHEGGNAANNRTTSLAEEDLPRVDLSHQLNAINREMTNGKDWKARSIAIKKVEELMLSAHKTVSSNGITETIKSLRSRFDETNKNLVVDALRSINIVLESVEAVGVRPGIKHILPAVLALLSDQKANLREEAAKVCTSGVGIIGLDVSIQMLMKPLMNEAPLSRQIAVDILDKQLEAVASQDNASNGENGLPSRANCIPLVPALLKLAMDRSSEVRAAAERITAIVGPIVGYEAFHKPIMELKPAEQQQVRGLVERQIDRLQPIAPPPVTALPTHLGAIPFSRSDPAHTGNSSGIAAHHHHPHQAPHTSTVPSSVPALSGFGKVSSSHPSHPLAGLGASARTVPPPVSLAAAAAAHGAASARPHTATSEDQPFTVTEILNGIFNVPQDVAFRMCSDFHKRIRKGEDCGSPSLAQVMVDLLHEDATQRNVDLSLGLINCLVAMFSSPRVALRCDCATLVPLLRNIFSCLLSEQFSEIDHKYVQVVVKCLMRLDTERVSPNVVIVSCHDYLLQHPPSAFKSRDDLSIRTIKTIMQAVSRKHGSDLLTLAQTLVGSQNLVSHFIKACLESKDRALRARAEAEQAAAVSSTATSNDSSTTYNSGAPPPSHTAAVPSRYIDPSTANVAPPSAASAPQSTRTSYATSSEYNASASATPSASLSNLPPPPSTPPALSTVVPNVVPSSNATSSSSSRIVAPSSGSKGIAPIFDKIRMHTTSQEGLEELYGYLKISAKECPDFVFQFNKCSPAFRSFIRRQLEKLASADVAKPEWFSLPEVVLQTP</sequence>
<feature type="domain" description="TOG" evidence="8">
    <location>
        <begin position="643"/>
        <end position="869"/>
    </location>
</feature>
<keyword evidence="4" id="KW-0206">Cytoskeleton</keyword>
<dbReference type="Gene3D" id="1.25.10.10">
    <property type="entry name" value="Leucine-rich Repeat Variant"/>
    <property type="match status" value="4"/>
</dbReference>
<feature type="compositionally biased region" description="Polar residues" evidence="7">
    <location>
        <begin position="581"/>
        <end position="592"/>
    </location>
</feature>
<dbReference type="VEuPathDB" id="TriTrypDB:BSAL_48195"/>
<dbReference type="InterPro" id="IPR034085">
    <property type="entry name" value="TOG"/>
</dbReference>
<dbReference type="OMA" id="VCEYVRE"/>
<dbReference type="InterPro" id="IPR048491">
    <property type="entry name" value="XMAP215_CLASP_TOG"/>
</dbReference>
<feature type="compositionally biased region" description="Low complexity" evidence="7">
    <location>
        <begin position="1518"/>
        <end position="1538"/>
    </location>
</feature>
<feature type="region of interest" description="Disordered" evidence="7">
    <location>
        <begin position="1180"/>
        <end position="1240"/>
    </location>
</feature>
<evidence type="ECO:0000259" key="8">
    <source>
        <dbReference type="SMART" id="SM01349"/>
    </source>
</evidence>
<dbReference type="OrthoDB" id="205662at2759"/>
<dbReference type="PANTHER" id="PTHR12609">
    <property type="entry name" value="MICROTUBULE ASSOCIATED PROTEIN XMAP215"/>
    <property type="match status" value="1"/>
</dbReference>
<keyword evidence="10" id="KW-1185">Reference proteome</keyword>
<dbReference type="InterPro" id="IPR011989">
    <property type="entry name" value="ARM-like"/>
</dbReference>
<reference evidence="10" key="1">
    <citation type="submission" date="2015-09" db="EMBL/GenBank/DDBJ databases">
        <authorList>
            <consortium name="Pathogen Informatics"/>
        </authorList>
    </citation>
    <scope>NUCLEOTIDE SEQUENCE [LARGE SCALE GENOMIC DNA]</scope>
    <source>
        <strain evidence="10">Lake Konstanz</strain>
    </source>
</reference>
<dbReference type="GO" id="GO:0030951">
    <property type="term" value="P:establishment or maintenance of microtubule cytoskeleton polarity"/>
    <property type="evidence" value="ECO:0007669"/>
    <property type="project" value="InterPro"/>
</dbReference>
<evidence type="ECO:0000256" key="1">
    <source>
        <dbReference type="ARBA" id="ARBA00004245"/>
    </source>
</evidence>
<dbReference type="SMART" id="SM01349">
    <property type="entry name" value="TOG"/>
    <property type="match status" value="4"/>
</dbReference>
<dbReference type="GO" id="GO:0061863">
    <property type="term" value="F:microtubule plus end polymerase"/>
    <property type="evidence" value="ECO:0007669"/>
    <property type="project" value="InterPro"/>
</dbReference>
<comment type="subcellular location">
    <subcellularLocation>
        <location evidence="1">Cytoplasm</location>
        <location evidence="1">Cytoskeleton</location>
    </subcellularLocation>
</comment>
<organism evidence="9 10">
    <name type="scientific">Bodo saltans</name>
    <name type="common">Flagellated protozoan</name>
    <dbReference type="NCBI Taxonomy" id="75058"/>
    <lineage>
        <taxon>Eukaryota</taxon>
        <taxon>Discoba</taxon>
        <taxon>Euglenozoa</taxon>
        <taxon>Kinetoplastea</taxon>
        <taxon>Metakinetoplastina</taxon>
        <taxon>Eubodonida</taxon>
        <taxon>Bodonidae</taxon>
        <taxon>Bodo</taxon>
    </lineage>
</organism>
<feature type="compositionally biased region" description="Low complexity" evidence="7">
    <location>
        <begin position="593"/>
        <end position="611"/>
    </location>
</feature>
<dbReference type="SUPFAM" id="SSF48371">
    <property type="entry name" value="ARM repeat"/>
    <property type="match status" value="2"/>
</dbReference>
<evidence type="ECO:0000313" key="9">
    <source>
        <dbReference type="EMBL" id="CUG94442.1"/>
    </source>
</evidence>
<feature type="domain" description="TOG" evidence="8">
    <location>
        <begin position="292"/>
        <end position="525"/>
    </location>
</feature>
<name>A0A0S4JSE0_BODSA</name>
<proteinExistence type="inferred from homology"/>
<keyword evidence="2" id="KW-0963">Cytoplasm</keyword>
<dbReference type="InterPro" id="IPR045110">
    <property type="entry name" value="XMAP215"/>
</dbReference>
<feature type="region of interest" description="Disordered" evidence="7">
    <location>
        <begin position="576"/>
        <end position="622"/>
    </location>
</feature>
<dbReference type="GO" id="GO:0005856">
    <property type="term" value="C:cytoskeleton"/>
    <property type="evidence" value="ECO:0007669"/>
    <property type="project" value="UniProtKB-SubCell"/>
</dbReference>
<evidence type="ECO:0000256" key="2">
    <source>
        <dbReference type="ARBA" id="ARBA00022490"/>
    </source>
</evidence>
<feature type="domain" description="TOG" evidence="8">
    <location>
        <begin position="919"/>
        <end position="1164"/>
    </location>
</feature>
<evidence type="ECO:0000256" key="7">
    <source>
        <dbReference type="SAM" id="MobiDB-lite"/>
    </source>
</evidence>
<feature type="compositionally biased region" description="Low complexity" evidence="7">
    <location>
        <begin position="1546"/>
        <end position="1559"/>
    </location>
</feature>